<evidence type="ECO:0000256" key="4">
    <source>
        <dbReference type="ARBA" id="ARBA00022989"/>
    </source>
</evidence>
<feature type="compositionally biased region" description="Polar residues" evidence="6">
    <location>
        <begin position="1"/>
        <end position="10"/>
    </location>
</feature>
<proteinExistence type="predicted"/>
<evidence type="ECO:0000313" key="9">
    <source>
        <dbReference type="Proteomes" id="UP001163152"/>
    </source>
</evidence>
<feature type="region of interest" description="Disordered" evidence="6">
    <location>
        <begin position="1"/>
        <end position="79"/>
    </location>
</feature>
<protein>
    <submittedName>
        <fullName evidence="8">Cellulose biosynthesis cyclic di-GMP-binding regulatory protein BcsB</fullName>
    </submittedName>
</protein>
<organism evidence="8 9">
    <name type="scientific">Thermocoleostomius sinensis A174</name>
    <dbReference type="NCBI Taxonomy" id="2016057"/>
    <lineage>
        <taxon>Bacteria</taxon>
        <taxon>Bacillati</taxon>
        <taxon>Cyanobacteriota</taxon>
        <taxon>Cyanophyceae</taxon>
        <taxon>Oculatellales</taxon>
        <taxon>Oculatellaceae</taxon>
        <taxon>Thermocoleostomius</taxon>
    </lineage>
</organism>
<gene>
    <name evidence="8" type="ORF">OXH18_08755</name>
</gene>
<dbReference type="GO" id="GO:0005886">
    <property type="term" value="C:plasma membrane"/>
    <property type="evidence" value="ECO:0007669"/>
    <property type="project" value="UniProtKB-SubCell"/>
</dbReference>
<evidence type="ECO:0000313" key="8">
    <source>
        <dbReference type="EMBL" id="WAL62057.1"/>
    </source>
</evidence>
<keyword evidence="2" id="KW-1003">Cell membrane</keyword>
<evidence type="ECO:0000256" key="7">
    <source>
        <dbReference type="SAM" id="Phobius"/>
    </source>
</evidence>
<feature type="transmembrane region" description="Helical" evidence="7">
    <location>
        <begin position="759"/>
        <end position="781"/>
    </location>
</feature>
<sequence length="785" mass="86446">MTQLEQQENQVIRELVLPEAPPPPVYVPQPEGPAYSAPAFVPEPAPDTADRAPADPAQADTRPQPGNQSGNQSGNQPRQAPTKITYALTLNRSPVVGNRLRLQGVYPETRLGFTRPQGWTVESAKAIIRYQHSPSLLADRSHLTVRVNDTSVGSVPLDRPDSQIGQATFNIPANLIQDSNELSMLAEQQTSDTCSNPTDPTLWTEILPDSKLVFEFIPKATTLNFSQYPYPFLDEFGLEPNQLAYLRPQSLSADWLTAVSRFQASAGRLSDRQILDTRLVTNVDQISATEGLVVIGTPADQPILSRLAMGYSVQNGQLLDGSRQPLPNDVGLLAVATTRNQENRDIPVLVATGNSAEGVLKAVQYLVQAPDRQLATGQAVTVSNVAQVPTPEPRSWSGYLPTQNEFQLRELTTLDGQPYSDITVHGTNAPIIEVGFRALPDDRLLQGSTMTLHYSHSPQLNSNNSAVEVMIDGVTIGSKRLTGNGQDNTFNVNLPPHLIQPDSTLGVHFILQPEQPGICGLTADQQLWGTLHADTRFNLNRENVVQVPNLELLKAGFPLASPQDLSTTAIVLPNNPTDTDVETLLSFSERMGRVSRSDSVKLTAYLANAVPTEVRDQQNLVAIGARERFPYPEVFEASSSGLSLATGFFRQWEQSQAQTLPDREGVIKAIPSPWSRDRVLLALTGQTDEGLREVQDLFNRDPLFSQLRGDTVLISRNQATPSPYDASGYNLEFLQQTQPRQIRNTTLLRRIVLFLQDNWWLLLLGMVLLALLLYSFSQLFMNRVA</sequence>
<evidence type="ECO:0000256" key="6">
    <source>
        <dbReference type="SAM" id="MobiDB-lite"/>
    </source>
</evidence>
<feature type="compositionally biased region" description="Low complexity" evidence="6">
    <location>
        <begin position="54"/>
        <end position="65"/>
    </location>
</feature>
<reference evidence="8" key="1">
    <citation type="submission" date="2022-12" db="EMBL/GenBank/DDBJ databases">
        <title>Polyphasic identification of a Novel Hot-Spring Cyanobacterium Ocullathermofonsia sinensis gen nov. sp. nov. and Genomic Insights on its Adaptations to the Thermal Habitat.</title>
        <authorList>
            <person name="Daroch M."/>
            <person name="Tang J."/>
            <person name="Jiang Y."/>
        </authorList>
    </citation>
    <scope>NUCLEOTIDE SEQUENCE</scope>
    <source>
        <strain evidence="8">PKUAC-SCTA174</strain>
    </source>
</reference>
<evidence type="ECO:0000256" key="3">
    <source>
        <dbReference type="ARBA" id="ARBA00022692"/>
    </source>
</evidence>
<dbReference type="KEGG" id="tsin:OXH18_08755"/>
<dbReference type="InterPro" id="IPR018513">
    <property type="entry name" value="Cell_synthase_bac"/>
</dbReference>
<keyword evidence="4 7" id="KW-1133">Transmembrane helix</keyword>
<dbReference type="AlphaFoldDB" id="A0A9E9CBA6"/>
<dbReference type="RefSeq" id="WP_268612145.1">
    <property type="nucleotide sequence ID" value="NZ_CP113797.1"/>
</dbReference>
<dbReference type="Proteomes" id="UP001163152">
    <property type="component" value="Chromosome"/>
</dbReference>
<keyword evidence="5 7" id="KW-0472">Membrane</keyword>
<accession>A0A9E9CBA6</accession>
<name>A0A9E9CBA6_9CYAN</name>
<evidence type="ECO:0000256" key="5">
    <source>
        <dbReference type="ARBA" id="ARBA00023136"/>
    </source>
</evidence>
<evidence type="ECO:0000256" key="2">
    <source>
        <dbReference type="ARBA" id="ARBA00022475"/>
    </source>
</evidence>
<dbReference type="EMBL" id="CP113797">
    <property type="protein sequence ID" value="WAL62057.1"/>
    <property type="molecule type" value="Genomic_DNA"/>
</dbReference>
<keyword evidence="3 7" id="KW-0812">Transmembrane</keyword>
<feature type="compositionally biased region" description="Pro residues" evidence="6">
    <location>
        <begin position="19"/>
        <end position="31"/>
    </location>
</feature>
<keyword evidence="9" id="KW-1185">Reference proteome</keyword>
<dbReference type="PANTHER" id="PTHR39083">
    <property type="entry name" value="CYCLIC DI-GMP-BINDING PROTEIN"/>
    <property type="match status" value="1"/>
</dbReference>
<dbReference type="GO" id="GO:0006011">
    <property type="term" value="P:UDP-alpha-D-glucose metabolic process"/>
    <property type="evidence" value="ECO:0007669"/>
    <property type="project" value="InterPro"/>
</dbReference>
<dbReference type="PANTHER" id="PTHR39083:SF1">
    <property type="entry name" value="CYCLIC DI-GMP-BINDING PROTEIN"/>
    <property type="match status" value="1"/>
</dbReference>
<dbReference type="Gene3D" id="2.60.120.260">
    <property type="entry name" value="Galactose-binding domain-like"/>
    <property type="match status" value="2"/>
</dbReference>
<feature type="compositionally biased region" description="Polar residues" evidence="6">
    <location>
        <begin position="66"/>
        <end position="79"/>
    </location>
</feature>
<evidence type="ECO:0000256" key="1">
    <source>
        <dbReference type="ARBA" id="ARBA00004162"/>
    </source>
</evidence>
<dbReference type="Pfam" id="PF03170">
    <property type="entry name" value="BcsB"/>
    <property type="match status" value="1"/>
</dbReference>
<comment type="subcellular location">
    <subcellularLocation>
        <location evidence="1">Cell membrane</location>
        <topology evidence="1">Single-pass membrane protein</topology>
    </subcellularLocation>
</comment>